<feature type="region of interest" description="Disordered" evidence="1">
    <location>
        <begin position="65"/>
        <end position="110"/>
    </location>
</feature>
<sequence>MNIKVIPILLILIIFHEYCDSIAEAYPSNSSTKTRRHPEEKVSRAENINVSETLSKYKRNLKNNLSGVSSKNHSLSGADSSLKRSKATKRNFTKQNNSFSAFSHNKNRELSRSKSELNKFKPVYVITGVNVSEVYGSPLSKAQHIRKHRQIPEITNSDVFSDLLNQENVIDKFFENVYPQDSFKNEKHEDSSRKFRNITETKYSTINPPTTTTRSTTRERLYSDSIIQEPFSVSFGSNCDQHPNATTCWFERYIGDSVTLTVNISSFKEDNSFNVSWIKVYKRRHKESGVVVKIDPDRLPWNMEWKSRGWELRLSPITDSDTDPNAIAARVFSQRKSDADTGIFQQKIKQLNFRIDVRSIDVIEDNPRKDITINIGDFLTLPKSKAFWVDWNLEKLPGQRDALPSNFVINRSSLIVKNPGDNQFGVVSCIVYSAKGLAIGKRKFNITKKEEKSTMKSKKHSFTTYHQSNNHRNRSIRCTKRGYVKYALSDYMKPISRKKRFQRMTRWVQRRDCRNQKKNRRRLHPRWAPLAFLDADYNNEDTTTTLDPRLMSVSKLIELSEQSDGTIDDLIPHEVHYVDAEIVLVSDKFKTYPRSPNFEPNCTIDEDCGLGAMCIVPQGQKRRNVTREASKNHHRGYCYCRPEYYGDGNQCTKIPTESHREKRIRRK</sequence>
<feature type="signal peptide" evidence="2">
    <location>
        <begin position="1"/>
        <end position="21"/>
    </location>
</feature>
<feature type="chain" id="PRO_5043944440" description="EGF-like domain-containing protein" evidence="2">
    <location>
        <begin position="22"/>
        <end position="667"/>
    </location>
</feature>
<evidence type="ECO:0008006" key="5">
    <source>
        <dbReference type="Google" id="ProtNLM"/>
    </source>
</evidence>
<evidence type="ECO:0000256" key="2">
    <source>
        <dbReference type="SAM" id="SignalP"/>
    </source>
</evidence>
<comment type="caution">
    <text evidence="3">The sequence shown here is derived from an EMBL/GenBank/DDBJ whole genome shotgun (WGS) entry which is preliminary data.</text>
</comment>
<evidence type="ECO:0000256" key="1">
    <source>
        <dbReference type="SAM" id="MobiDB-lite"/>
    </source>
</evidence>
<reference evidence="3 4" key="1">
    <citation type="journal article" date="2022" name="Nat. Ecol. Evol.">
        <title>A masculinizing supergene underlies an exaggerated male reproductive morph in a spider.</title>
        <authorList>
            <person name="Hendrickx F."/>
            <person name="De Corte Z."/>
            <person name="Sonet G."/>
            <person name="Van Belleghem S.M."/>
            <person name="Kostlbacher S."/>
            <person name="Vangestel C."/>
        </authorList>
    </citation>
    <scope>NUCLEOTIDE SEQUENCE [LARGE SCALE GENOMIC DNA]</scope>
    <source>
        <strain evidence="3">W744_W776</strain>
    </source>
</reference>
<proteinExistence type="predicted"/>
<feature type="compositionally biased region" description="Basic residues" evidence="1">
    <location>
        <begin position="83"/>
        <end position="92"/>
    </location>
</feature>
<dbReference type="Proteomes" id="UP000827092">
    <property type="component" value="Unassembled WGS sequence"/>
</dbReference>
<feature type="compositionally biased region" description="Polar residues" evidence="1">
    <location>
        <begin position="93"/>
        <end position="104"/>
    </location>
</feature>
<feature type="region of interest" description="Disordered" evidence="1">
    <location>
        <begin position="450"/>
        <end position="471"/>
    </location>
</feature>
<protein>
    <recommendedName>
        <fullName evidence="5">EGF-like domain-containing protein</fullName>
    </recommendedName>
</protein>
<dbReference type="AlphaFoldDB" id="A0AAV6UUP0"/>
<gene>
    <name evidence="3" type="ORF">JTE90_020651</name>
</gene>
<dbReference type="EMBL" id="JAFNEN010000276">
    <property type="protein sequence ID" value="KAG8187220.1"/>
    <property type="molecule type" value="Genomic_DNA"/>
</dbReference>
<feature type="compositionally biased region" description="Polar residues" evidence="1">
    <location>
        <begin position="65"/>
        <end position="79"/>
    </location>
</feature>
<keyword evidence="4" id="KW-1185">Reference proteome</keyword>
<accession>A0AAV6UUP0</accession>
<keyword evidence="2" id="KW-0732">Signal</keyword>
<evidence type="ECO:0000313" key="3">
    <source>
        <dbReference type="EMBL" id="KAG8187220.1"/>
    </source>
</evidence>
<organism evidence="3 4">
    <name type="scientific">Oedothorax gibbosus</name>
    <dbReference type="NCBI Taxonomy" id="931172"/>
    <lineage>
        <taxon>Eukaryota</taxon>
        <taxon>Metazoa</taxon>
        <taxon>Ecdysozoa</taxon>
        <taxon>Arthropoda</taxon>
        <taxon>Chelicerata</taxon>
        <taxon>Arachnida</taxon>
        <taxon>Araneae</taxon>
        <taxon>Araneomorphae</taxon>
        <taxon>Entelegynae</taxon>
        <taxon>Araneoidea</taxon>
        <taxon>Linyphiidae</taxon>
        <taxon>Erigoninae</taxon>
        <taxon>Oedothorax</taxon>
    </lineage>
</organism>
<name>A0AAV6UUP0_9ARAC</name>
<evidence type="ECO:0000313" key="4">
    <source>
        <dbReference type="Proteomes" id="UP000827092"/>
    </source>
</evidence>